<dbReference type="OrthoDB" id="676789at2"/>
<dbReference type="Pfam" id="PF04773">
    <property type="entry name" value="FecR"/>
    <property type="match status" value="1"/>
</dbReference>
<accession>A0A1I2DT58</accession>
<dbReference type="RefSeq" id="WP_010526541.1">
    <property type="nucleotide sequence ID" value="NZ_AFSL01000012.1"/>
</dbReference>
<keyword evidence="5" id="KW-1185">Reference proteome</keyword>
<dbReference type="eggNOG" id="COG3712">
    <property type="taxonomic scope" value="Bacteria"/>
</dbReference>
<feature type="domain" description="Protein FecR C-terminal" evidence="3">
    <location>
        <begin position="256"/>
        <end position="325"/>
    </location>
</feature>
<dbReference type="InParanoid" id="A0A1I2DT58"/>
<dbReference type="Gene3D" id="2.60.120.1440">
    <property type="match status" value="1"/>
</dbReference>
<reference evidence="4 5" key="1">
    <citation type="submission" date="2016-10" db="EMBL/GenBank/DDBJ databases">
        <authorList>
            <person name="de Groot N.N."/>
        </authorList>
    </citation>
    <scope>NUCLEOTIDE SEQUENCE [LARGE SCALE GENOMIC DNA]</scope>
    <source>
        <strain evidence="4 5">DSM 19012</strain>
    </source>
</reference>
<protein>
    <submittedName>
        <fullName evidence="4">FecR family protein</fullName>
    </submittedName>
</protein>
<dbReference type="InterPro" id="IPR006860">
    <property type="entry name" value="FecR"/>
</dbReference>
<dbReference type="PANTHER" id="PTHR30273">
    <property type="entry name" value="PERIPLASMIC SIGNAL SENSOR AND SIGMA FACTOR ACTIVATOR FECR-RELATED"/>
    <property type="match status" value="1"/>
</dbReference>
<dbReference type="PANTHER" id="PTHR30273:SF2">
    <property type="entry name" value="PROTEIN FECR"/>
    <property type="match status" value="1"/>
</dbReference>
<feature type="domain" description="FecR protein" evidence="2">
    <location>
        <begin position="122"/>
        <end position="215"/>
    </location>
</feature>
<gene>
    <name evidence="4" type="ORF">SAMN05444380_1206</name>
</gene>
<feature type="transmembrane region" description="Helical" evidence="1">
    <location>
        <begin position="91"/>
        <end position="109"/>
    </location>
</feature>
<evidence type="ECO:0000259" key="2">
    <source>
        <dbReference type="Pfam" id="PF04773"/>
    </source>
</evidence>
<name>A0A1I2DT58_9BACT</name>
<dbReference type="STRING" id="385682.SAMN05444380_1206"/>
<dbReference type="InterPro" id="IPR012373">
    <property type="entry name" value="Ferrdict_sens_TM"/>
</dbReference>
<dbReference type="Pfam" id="PF16344">
    <property type="entry name" value="FecR_C"/>
    <property type="match status" value="1"/>
</dbReference>
<dbReference type="Proteomes" id="UP000181976">
    <property type="component" value="Unassembled WGS sequence"/>
</dbReference>
<proteinExistence type="predicted"/>
<keyword evidence="1" id="KW-1133">Transmembrane helix</keyword>
<dbReference type="InterPro" id="IPR032508">
    <property type="entry name" value="FecR_C"/>
</dbReference>
<keyword evidence="1" id="KW-0472">Membrane</keyword>
<organism evidence="4 5">
    <name type="scientific">Thermophagus xiamenensis</name>
    <dbReference type="NCBI Taxonomy" id="385682"/>
    <lineage>
        <taxon>Bacteria</taxon>
        <taxon>Pseudomonadati</taxon>
        <taxon>Bacteroidota</taxon>
        <taxon>Bacteroidia</taxon>
        <taxon>Marinilabiliales</taxon>
        <taxon>Marinilabiliaceae</taxon>
        <taxon>Thermophagus</taxon>
    </lineage>
</organism>
<evidence type="ECO:0000313" key="4">
    <source>
        <dbReference type="EMBL" id="SFE83493.1"/>
    </source>
</evidence>
<keyword evidence="1" id="KW-0812">Transmembrane</keyword>
<dbReference type="Gene3D" id="3.55.50.30">
    <property type="match status" value="1"/>
</dbReference>
<dbReference type="AlphaFoldDB" id="A0A1I2DT58"/>
<evidence type="ECO:0000313" key="5">
    <source>
        <dbReference type="Proteomes" id="UP000181976"/>
    </source>
</evidence>
<evidence type="ECO:0000259" key="3">
    <source>
        <dbReference type="Pfam" id="PF16344"/>
    </source>
</evidence>
<sequence length="327" mass="37706">MSNLYKKYIEGKCNYEERQQVLKKLGAKVPPVELLSFLKRYWYQLEDYKLEPSVDFEGILNRIHHTINLKESEDNKVSDSLLNRFFSLTRIAATVIVILMSSIGVWYAGKTGIFQKEVYYTVSSLRGQSSEVTLPDGSRVWLHGSSTIVYSSKYGIENRDLRLTGEGFFVVAKSKNLPFIVNVGDVKVKALGTSFNIDAYEDDRPIMVTLSTGRIIINRNEEEMELTPGMQAIIEKDKMVSQYVDTELYTSWHSGELVFKDERLINITYQLEKIYEVEFVFETPDLMNFRYRGSISLRNSILKTLEKLKFSTGIQYVISGNRIILKK</sequence>
<dbReference type="GO" id="GO:0016989">
    <property type="term" value="F:sigma factor antagonist activity"/>
    <property type="evidence" value="ECO:0007669"/>
    <property type="project" value="TreeGrafter"/>
</dbReference>
<evidence type="ECO:0000256" key="1">
    <source>
        <dbReference type="SAM" id="Phobius"/>
    </source>
</evidence>
<dbReference type="EMBL" id="FONA01000020">
    <property type="protein sequence ID" value="SFE83493.1"/>
    <property type="molecule type" value="Genomic_DNA"/>
</dbReference>